<comment type="caution">
    <text evidence="1">The sequence shown here is derived from an EMBL/GenBank/DDBJ whole genome shotgun (WGS) entry which is preliminary data.</text>
</comment>
<dbReference type="Proteomes" id="UP001148018">
    <property type="component" value="Unassembled WGS sequence"/>
</dbReference>
<dbReference type="AlphaFoldDB" id="A0A9Q0EPC6"/>
<gene>
    <name evidence="1" type="ORF">NHX12_025152</name>
</gene>
<proteinExistence type="predicted"/>
<protein>
    <submittedName>
        <fullName evidence="1">Uncharacterized protein</fullName>
    </submittedName>
</protein>
<dbReference type="OrthoDB" id="5865526at2759"/>
<name>A0A9Q0EPC6_9TELE</name>
<dbReference type="EMBL" id="JANIIK010000040">
    <property type="protein sequence ID" value="KAJ3608102.1"/>
    <property type="molecule type" value="Genomic_DNA"/>
</dbReference>
<evidence type="ECO:0000313" key="1">
    <source>
        <dbReference type="EMBL" id="KAJ3608102.1"/>
    </source>
</evidence>
<reference evidence="1" key="1">
    <citation type="submission" date="2022-07" db="EMBL/GenBank/DDBJ databases">
        <title>Chromosome-level genome of Muraenolepis orangiensis.</title>
        <authorList>
            <person name="Kim J."/>
        </authorList>
    </citation>
    <scope>NUCLEOTIDE SEQUENCE</scope>
    <source>
        <strain evidence="1">KU_S4_2022</strain>
        <tissue evidence="1">Muscle</tissue>
    </source>
</reference>
<keyword evidence="2" id="KW-1185">Reference proteome</keyword>
<sequence>MCITSTPQLYSVQTPRPGELKVQAQNSHEGTAATSTAVPATPVCTTVPVAAVHESVECSPGSEGRRMAALWDIWQRGASDLAQQQLWQLLIEYQDCFSWEEEELGQTPLVQHSIVV</sequence>
<evidence type="ECO:0000313" key="2">
    <source>
        <dbReference type="Proteomes" id="UP001148018"/>
    </source>
</evidence>
<organism evidence="1 2">
    <name type="scientific">Muraenolepis orangiensis</name>
    <name type="common">Patagonian moray cod</name>
    <dbReference type="NCBI Taxonomy" id="630683"/>
    <lineage>
        <taxon>Eukaryota</taxon>
        <taxon>Metazoa</taxon>
        <taxon>Chordata</taxon>
        <taxon>Craniata</taxon>
        <taxon>Vertebrata</taxon>
        <taxon>Euteleostomi</taxon>
        <taxon>Actinopterygii</taxon>
        <taxon>Neopterygii</taxon>
        <taxon>Teleostei</taxon>
        <taxon>Neoteleostei</taxon>
        <taxon>Acanthomorphata</taxon>
        <taxon>Zeiogadaria</taxon>
        <taxon>Gadariae</taxon>
        <taxon>Gadiformes</taxon>
        <taxon>Muraenolepidoidei</taxon>
        <taxon>Muraenolepididae</taxon>
        <taxon>Muraenolepis</taxon>
    </lineage>
</organism>
<accession>A0A9Q0EPC6</accession>